<keyword evidence="2" id="KW-1185">Reference proteome</keyword>
<dbReference type="EMBL" id="JACJQT010000028">
    <property type="protein sequence ID" value="MBD2279036.1"/>
    <property type="molecule type" value="Genomic_DNA"/>
</dbReference>
<evidence type="ECO:0000313" key="2">
    <source>
        <dbReference type="Proteomes" id="UP000606721"/>
    </source>
</evidence>
<organism evidence="1 2">
    <name type="scientific">Aphanizomenon flos-aquae FACHB-1040</name>
    <dbReference type="NCBI Taxonomy" id="2692887"/>
    <lineage>
        <taxon>Bacteria</taxon>
        <taxon>Bacillati</taxon>
        <taxon>Cyanobacteriota</taxon>
        <taxon>Cyanophyceae</taxon>
        <taxon>Nostocales</taxon>
        <taxon>Aphanizomenonaceae</taxon>
        <taxon>Aphanizomenon</taxon>
    </lineage>
</organism>
<reference evidence="1 2" key="1">
    <citation type="journal article" date="2020" name="ISME J.">
        <title>Comparative genomics reveals insights into cyanobacterial evolution and habitat adaptation.</title>
        <authorList>
            <person name="Chen M.Y."/>
            <person name="Teng W.K."/>
            <person name="Zhao L."/>
            <person name="Hu C.X."/>
            <person name="Zhou Y.K."/>
            <person name="Han B.P."/>
            <person name="Song L.R."/>
            <person name="Shu W.S."/>
        </authorList>
    </citation>
    <scope>NUCLEOTIDE SEQUENCE [LARGE SCALE GENOMIC DNA]</scope>
    <source>
        <strain evidence="1 2">FACHB-1040</strain>
    </source>
</reference>
<protein>
    <submittedName>
        <fullName evidence="1">2OG-Fe(II) oxygenase</fullName>
    </submittedName>
</protein>
<accession>A0ABR8BYZ2</accession>
<proteinExistence type="predicted"/>
<comment type="caution">
    <text evidence="1">The sequence shown here is derived from an EMBL/GenBank/DDBJ whole genome shotgun (WGS) entry which is preliminary data.</text>
</comment>
<name>A0ABR8BYZ2_APHFL</name>
<evidence type="ECO:0000313" key="1">
    <source>
        <dbReference type="EMBL" id="MBD2279036.1"/>
    </source>
</evidence>
<gene>
    <name evidence="1" type="ORF">H6F99_12235</name>
</gene>
<dbReference type="Gene3D" id="2.60.120.620">
    <property type="entry name" value="q2cbj1_9rhob like domain"/>
    <property type="match status" value="1"/>
</dbReference>
<dbReference type="SUPFAM" id="SSF51197">
    <property type="entry name" value="Clavaminate synthase-like"/>
    <property type="match status" value="1"/>
</dbReference>
<sequence length="292" mass="33605">MDKILLKIWKKILRKIDQHPYTKYQADCFYQKAVEKNLHNLPIISPEDINLVDLVKKEGVVITTLDKLGIISTPDLLESAQILMPQISQNVLSRSHEIVIHASPQQIMEYPKIFLWGVEQRLLNIIENFLGVPVAYQGVYFRQDIANNLEAGSRLWHIDQEDRKILKIIIYLNDVSENHGPFQYISKSLTSEIAHTLKYTSGYIPDKIMQKIISSAIYKSCTGMAGTVIIADTASIFHRGKPPITSDRFTLFFDYTTIRYKQVLHGTSTLPYKDLLVLSKYLSESQKKCIFW</sequence>
<dbReference type="Proteomes" id="UP000606721">
    <property type="component" value="Unassembled WGS sequence"/>
</dbReference>